<dbReference type="SUPFAM" id="SSF69593">
    <property type="entry name" value="Glycerol-3-phosphate (1)-acyltransferase"/>
    <property type="match status" value="1"/>
</dbReference>
<comment type="caution">
    <text evidence="6">The sequence shown here is derived from an EMBL/GenBank/DDBJ whole genome shotgun (WGS) entry which is preliminary data.</text>
</comment>
<dbReference type="GO" id="GO:0005886">
    <property type="term" value="C:plasma membrane"/>
    <property type="evidence" value="ECO:0007669"/>
    <property type="project" value="TreeGrafter"/>
</dbReference>
<dbReference type="GO" id="GO:0003841">
    <property type="term" value="F:1-acylglycerol-3-phosphate O-acyltransferase activity"/>
    <property type="evidence" value="ECO:0007669"/>
    <property type="project" value="TreeGrafter"/>
</dbReference>
<keyword evidence="4" id="KW-1133">Transmembrane helix</keyword>
<dbReference type="CDD" id="cd07989">
    <property type="entry name" value="LPLAT_AGPAT-like"/>
    <property type="match status" value="1"/>
</dbReference>
<evidence type="ECO:0000313" key="6">
    <source>
        <dbReference type="EMBL" id="MBM9466924.1"/>
    </source>
</evidence>
<dbReference type="InterPro" id="IPR002123">
    <property type="entry name" value="Plipid/glycerol_acylTrfase"/>
</dbReference>
<evidence type="ECO:0000313" key="7">
    <source>
        <dbReference type="Proteomes" id="UP000663792"/>
    </source>
</evidence>
<feature type="domain" description="Phospholipid/glycerol acyltransferase" evidence="5">
    <location>
        <begin position="197"/>
        <end position="316"/>
    </location>
</feature>
<dbReference type="AlphaFoldDB" id="A0A938YBS7"/>
<accession>A0A938YBS7</accession>
<protein>
    <submittedName>
        <fullName evidence="6">1-acyl-sn-glycerol-3-phosphate acyltransferase</fullName>
    </submittedName>
</protein>
<dbReference type="PANTHER" id="PTHR10434:SF11">
    <property type="entry name" value="1-ACYL-SN-GLYCEROL-3-PHOSPHATE ACYLTRANSFERASE"/>
    <property type="match status" value="1"/>
</dbReference>
<keyword evidence="2 6" id="KW-0012">Acyltransferase</keyword>
<evidence type="ECO:0000256" key="1">
    <source>
        <dbReference type="ARBA" id="ARBA00022679"/>
    </source>
</evidence>
<keyword evidence="7" id="KW-1185">Reference proteome</keyword>
<evidence type="ECO:0000256" key="3">
    <source>
        <dbReference type="SAM" id="MobiDB-lite"/>
    </source>
</evidence>
<reference evidence="6" key="1">
    <citation type="submission" date="2021-01" db="EMBL/GenBank/DDBJ databases">
        <title>YIM 132084 draft genome.</title>
        <authorList>
            <person name="An D."/>
        </authorList>
    </citation>
    <scope>NUCLEOTIDE SEQUENCE</scope>
    <source>
        <strain evidence="6">YIM 132084</strain>
    </source>
</reference>
<evidence type="ECO:0000256" key="2">
    <source>
        <dbReference type="ARBA" id="ARBA00023315"/>
    </source>
</evidence>
<proteinExistence type="predicted"/>
<organism evidence="6 7">
    <name type="scientific">Nakamurella leprariae</name>
    <dbReference type="NCBI Taxonomy" id="2803911"/>
    <lineage>
        <taxon>Bacteria</taxon>
        <taxon>Bacillati</taxon>
        <taxon>Actinomycetota</taxon>
        <taxon>Actinomycetes</taxon>
        <taxon>Nakamurellales</taxon>
        <taxon>Nakamurellaceae</taxon>
        <taxon>Nakamurella</taxon>
    </lineage>
</organism>
<sequence>MARRRRWATGPGRGGRPRPTTGGSGRSGRSGRSGVPRSAGAVRVGGPARRSVVEPRDDGGELGVDLGVDVRILTTRRAGPDGRVAGLIAGTIAGTIVVGVAARPEVAVRPSSRIPVGVPLGVVVAGGSRGRRDRHAVHGPIAARGRPTGVACPHRRGSKERPVLYALCKYVLIGPLLRVSFPATVIGAEYVPETGGAILAGNHVSVADSFFTPLYLKRRVSYLAKSEYFTERGLKGRIKKFFFTGIGQVPVDRSGASAARAALDTGIRLLRDGELLGIYPEGTRSPDGRLYKGKTGVARMALEAGVPVVPIVMLGTDKVNPIGSKVWRPHKITMIVGRPLDFSRYEGMAGDRFVERSMTDEIMYRLMEMSGQEYVDVYAAKAKEEIANGTRPRSAPRQLPAARPSALRRLAQRLRLSRRPELRPLPAEGRGPGTVTRLPRSKAG</sequence>
<gene>
    <name evidence="6" type="ORF">JL106_06460</name>
</gene>
<dbReference type="GO" id="GO:0006654">
    <property type="term" value="P:phosphatidic acid biosynthetic process"/>
    <property type="evidence" value="ECO:0007669"/>
    <property type="project" value="TreeGrafter"/>
</dbReference>
<evidence type="ECO:0000256" key="4">
    <source>
        <dbReference type="SAM" id="Phobius"/>
    </source>
</evidence>
<dbReference type="EMBL" id="JAERWK010000008">
    <property type="protein sequence ID" value="MBM9466924.1"/>
    <property type="molecule type" value="Genomic_DNA"/>
</dbReference>
<feature type="region of interest" description="Disordered" evidence="3">
    <location>
        <begin position="1"/>
        <end position="60"/>
    </location>
</feature>
<dbReference type="SMART" id="SM00563">
    <property type="entry name" value="PlsC"/>
    <property type="match status" value="1"/>
</dbReference>
<name>A0A938YBS7_9ACTN</name>
<keyword evidence="4" id="KW-0812">Transmembrane</keyword>
<keyword evidence="4" id="KW-0472">Membrane</keyword>
<dbReference type="PANTHER" id="PTHR10434">
    <property type="entry name" value="1-ACYL-SN-GLYCEROL-3-PHOSPHATE ACYLTRANSFERASE"/>
    <property type="match status" value="1"/>
</dbReference>
<feature type="region of interest" description="Disordered" evidence="3">
    <location>
        <begin position="412"/>
        <end position="444"/>
    </location>
</feature>
<feature type="transmembrane region" description="Helical" evidence="4">
    <location>
        <begin position="84"/>
        <end position="102"/>
    </location>
</feature>
<dbReference type="Pfam" id="PF01553">
    <property type="entry name" value="Acyltransferase"/>
    <property type="match status" value="1"/>
</dbReference>
<keyword evidence="1" id="KW-0808">Transferase</keyword>
<feature type="compositionally biased region" description="Low complexity" evidence="3">
    <location>
        <begin position="30"/>
        <end position="41"/>
    </location>
</feature>
<dbReference type="Proteomes" id="UP000663792">
    <property type="component" value="Unassembled WGS sequence"/>
</dbReference>
<evidence type="ECO:0000259" key="5">
    <source>
        <dbReference type="SMART" id="SM00563"/>
    </source>
</evidence>